<accession>A0A197K619</accession>
<evidence type="ECO:0000313" key="2">
    <source>
        <dbReference type="Proteomes" id="UP000078512"/>
    </source>
</evidence>
<name>A0A197K619_9FUNG</name>
<dbReference type="AlphaFoldDB" id="A0A197K619"/>
<gene>
    <name evidence="1" type="ORF">K457DRAFT_135674</name>
</gene>
<protein>
    <submittedName>
        <fullName evidence="1">Uncharacterized protein</fullName>
    </submittedName>
</protein>
<keyword evidence="2" id="KW-1185">Reference proteome</keyword>
<proteinExistence type="predicted"/>
<dbReference type="STRING" id="1314771.A0A197K619"/>
<organism evidence="1 2">
    <name type="scientific">Linnemannia elongata AG-77</name>
    <dbReference type="NCBI Taxonomy" id="1314771"/>
    <lineage>
        <taxon>Eukaryota</taxon>
        <taxon>Fungi</taxon>
        <taxon>Fungi incertae sedis</taxon>
        <taxon>Mucoromycota</taxon>
        <taxon>Mortierellomycotina</taxon>
        <taxon>Mortierellomycetes</taxon>
        <taxon>Mortierellales</taxon>
        <taxon>Mortierellaceae</taxon>
        <taxon>Linnemannia</taxon>
    </lineage>
</organism>
<dbReference type="EMBL" id="KV442027">
    <property type="protein sequence ID" value="OAQ31894.1"/>
    <property type="molecule type" value="Genomic_DNA"/>
</dbReference>
<reference evidence="1 2" key="1">
    <citation type="submission" date="2016-05" db="EMBL/GenBank/DDBJ databases">
        <title>Genome sequencing reveals origins of a unique bacterial endosymbiosis in the earliest lineages of terrestrial Fungi.</title>
        <authorList>
            <consortium name="DOE Joint Genome Institute"/>
            <person name="Uehling J."/>
            <person name="Gryganskyi A."/>
            <person name="Hameed K."/>
            <person name="Tschaplinski T."/>
            <person name="Misztal P."/>
            <person name="Wu S."/>
            <person name="Desiro A."/>
            <person name="Vande Pol N."/>
            <person name="Du Z.-Y."/>
            <person name="Zienkiewicz A."/>
            <person name="Zienkiewicz K."/>
            <person name="Morin E."/>
            <person name="Tisserant E."/>
            <person name="Splivallo R."/>
            <person name="Hainaut M."/>
            <person name="Henrissat B."/>
            <person name="Ohm R."/>
            <person name="Kuo A."/>
            <person name="Yan J."/>
            <person name="Lipzen A."/>
            <person name="Nolan M."/>
            <person name="Labutti K."/>
            <person name="Barry K."/>
            <person name="Goldstein A."/>
            <person name="Labbe J."/>
            <person name="Schadt C."/>
            <person name="Tuskan G."/>
            <person name="Grigoriev I."/>
            <person name="Martin F."/>
            <person name="Vilgalys R."/>
            <person name="Bonito G."/>
        </authorList>
    </citation>
    <scope>NUCLEOTIDE SEQUENCE [LARGE SCALE GENOMIC DNA]</scope>
    <source>
        <strain evidence="1 2">AG-77</strain>
    </source>
</reference>
<evidence type="ECO:0000313" key="1">
    <source>
        <dbReference type="EMBL" id="OAQ31894.1"/>
    </source>
</evidence>
<dbReference type="Proteomes" id="UP000078512">
    <property type="component" value="Unassembled WGS sequence"/>
</dbReference>
<sequence length="384" mass="44295">MDRGALERTITIWGTNISDGGLKLAIEMDWEYAMETIQPSLDETIRHRNAYYIFKGMYDRLDRTILDPCGKIYGIQGDPSELLSWCDERTRCKVLALSGDKDQALEALDRLEERDRRICISDILDLAPVKVAAAVYVKYGGSDKKIMERLSITDLSSIRSSLAEKVVQRFMDGSYEPQMGPRHRKILVSAGGFFKRNGMEEEYMEFLFTYVWQLDLDDLVTAIQMMDVPNKPNDRWRAIVARYNPDETSMVETLISSGCEKWVSYLAKLGFFIEAPDLGVEHVKEAIRVHGYGALEGLKRIYPRTVEDAMWIMDQDRFRVLVDAEDLFQPLIVEENMYFIPSKVDIDPYLCPHTCDECGFITNWMDYVDTCLYSMNRHGILPKE</sequence>